<protein>
    <recommendedName>
        <fullName evidence="7">AP2/ERF domain-containing protein</fullName>
    </recommendedName>
</protein>
<feature type="compositionally biased region" description="Basic residues" evidence="6">
    <location>
        <begin position="259"/>
        <end position="269"/>
    </location>
</feature>
<feature type="region of interest" description="Disordered" evidence="6">
    <location>
        <begin position="242"/>
        <end position="278"/>
    </location>
</feature>
<dbReference type="FunFam" id="3.30.730.10:FF:000001">
    <property type="entry name" value="Ethylene-responsive transcription factor 2"/>
    <property type="match status" value="1"/>
</dbReference>
<evidence type="ECO:0000256" key="2">
    <source>
        <dbReference type="ARBA" id="ARBA00023015"/>
    </source>
</evidence>
<dbReference type="InterPro" id="IPR044808">
    <property type="entry name" value="ERF_plant"/>
</dbReference>
<dbReference type="SMART" id="SM00380">
    <property type="entry name" value="AP2"/>
    <property type="match status" value="1"/>
</dbReference>
<dbReference type="PROSITE" id="PS51032">
    <property type="entry name" value="AP2_ERF"/>
    <property type="match status" value="1"/>
</dbReference>
<dbReference type="CDD" id="cd00018">
    <property type="entry name" value="AP2"/>
    <property type="match status" value="1"/>
</dbReference>
<dbReference type="PRINTS" id="PR00367">
    <property type="entry name" value="ETHRSPELEMNT"/>
</dbReference>
<evidence type="ECO:0000256" key="1">
    <source>
        <dbReference type="ARBA" id="ARBA00004123"/>
    </source>
</evidence>
<dbReference type="AlphaFoldDB" id="A0A9D4VAQ3"/>
<gene>
    <name evidence="8" type="ORF">GOP47_0001775</name>
</gene>
<proteinExistence type="predicted"/>
<feature type="region of interest" description="Disordered" evidence="6">
    <location>
        <begin position="147"/>
        <end position="182"/>
    </location>
</feature>
<dbReference type="Pfam" id="PF00847">
    <property type="entry name" value="AP2"/>
    <property type="match status" value="1"/>
</dbReference>
<evidence type="ECO:0000313" key="8">
    <source>
        <dbReference type="EMBL" id="KAI5082032.1"/>
    </source>
</evidence>
<comment type="caution">
    <text evidence="8">The sequence shown here is derived from an EMBL/GenBank/DDBJ whole genome shotgun (WGS) entry which is preliminary data.</text>
</comment>
<evidence type="ECO:0000256" key="3">
    <source>
        <dbReference type="ARBA" id="ARBA00023125"/>
    </source>
</evidence>
<keyword evidence="5" id="KW-0539">Nucleus</keyword>
<reference evidence="8" key="1">
    <citation type="submission" date="2021-01" db="EMBL/GenBank/DDBJ databases">
        <title>Adiantum capillus-veneris genome.</title>
        <authorList>
            <person name="Fang Y."/>
            <person name="Liao Q."/>
        </authorList>
    </citation>
    <scope>NUCLEOTIDE SEQUENCE</scope>
    <source>
        <strain evidence="8">H3</strain>
        <tissue evidence="8">Leaf</tissue>
    </source>
</reference>
<dbReference type="PANTHER" id="PTHR31190:SF374">
    <property type="entry name" value="AP2_ERF DOMAIN-CONTAINING PROTEIN"/>
    <property type="match status" value="1"/>
</dbReference>
<organism evidence="8 9">
    <name type="scientific">Adiantum capillus-veneris</name>
    <name type="common">Maidenhair fern</name>
    <dbReference type="NCBI Taxonomy" id="13818"/>
    <lineage>
        <taxon>Eukaryota</taxon>
        <taxon>Viridiplantae</taxon>
        <taxon>Streptophyta</taxon>
        <taxon>Embryophyta</taxon>
        <taxon>Tracheophyta</taxon>
        <taxon>Polypodiopsida</taxon>
        <taxon>Polypodiidae</taxon>
        <taxon>Polypodiales</taxon>
        <taxon>Pteridineae</taxon>
        <taxon>Pteridaceae</taxon>
        <taxon>Vittarioideae</taxon>
        <taxon>Adiantum</taxon>
    </lineage>
</organism>
<dbReference type="OrthoDB" id="1920638at2759"/>
<dbReference type="GO" id="GO:0003700">
    <property type="term" value="F:DNA-binding transcription factor activity"/>
    <property type="evidence" value="ECO:0007669"/>
    <property type="project" value="InterPro"/>
</dbReference>
<feature type="compositionally biased region" description="Polar residues" evidence="6">
    <location>
        <begin position="160"/>
        <end position="182"/>
    </location>
</feature>
<dbReference type="InterPro" id="IPR016177">
    <property type="entry name" value="DNA-bd_dom_sf"/>
</dbReference>
<keyword evidence="3" id="KW-0238">DNA-binding</keyword>
<evidence type="ECO:0000256" key="5">
    <source>
        <dbReference type="ARBA" id="ARBA00023242"/>
    </source>
</evidence>
<dbReference type="PANTHER" id="PTHR31190">
    <property type="entry name" value="DNA-BINDING DOMAIN"/>
    <property type="match status" value="1"/>
</dbReference>
<keyword evidence="2" id="KW-0805">Transcription regulation</keyword>
<comment type="subcellular location">
    <subcellularLocation>
        <location evidence="1">Nucleus</location>
    </subcellularLocation>
</comment>
<feature type="domain" description="AP2/ERF" evidence="7">
    <location>
        <begin position="386"/>
        <end position="444"/>
    </location>
</feature>
<evidence type="ECO:0000313" key="9">
    <source>
        <dbReference type="Proteomes" id="UP000886520"/>
    </source>
</evidence>
<dbReference type="GO" id="GO:0003677">
    <property type="term" value="F:DNA binding"/>
    <property type="evidence" value="ECO:0007669"/>
    <property type="project" value="UniProtKB-KW"/>
</dbReference>
<dbReference type="EMBL" id="JABFUD020000003">
    <property type="protein sequence ID" value="KAI5082032.1"/>
    <property type="molecule type" value="Genomic_DNA"/>
</dbReference>
<accession>A0A9D4VAQ3</accession>
<dbReference type="InterPro" id="IPR001471">
    <property type="entry name" value="AP2/ERF_dom"/>
</dbReference>
<dbReference type="SUPFAM" id="SSF54171">
    <property type="entry name" value="DNA-binding domain"/>
    <property type="match status" value="1"/>
</dbReference>
<dbReference type="Gene3D" id="3.30.730.10">
    <property type="entry name" value="AP2/ERF domain"/>
    <property type="match status" value="1"/>
</dbReference>
<dbReference type="Proteomes" id="UP000886520">
    <property type="component" value="Chromosome 2"/>
</dbReference>
<evidence type="ECO:0000256" key="4">
    <source>
        <dbReference type="ARBA" id="ARBA00023163"/>
    </source>
</evidence>
<evidence type="ECO:0000256" key="6">
    <source>
        <dbReference type="SAM" id="MobiDB-lite"/>
    </source>
</evidence>
<dbReference type="GO" id="GO:0005634">
    <property type="term" value="C:nucleus"/>
    <property type="evidence" value="ECO:0007669"/>
    <property type="project" value="UniProtKB-SubCell"/>
</dbReference>
<name>A0A9D4VAQ3_ADICA</name>
<keyword evidence="9" id="KW-1185">Reference proteome</keyword>
<sequence>MLPLLEPLVAPPQKRFSKGQMKRFVVGKNGAAKNAKNRLLVRLWHSSTKNNHFIPSSSGNGDDDCEALPRVALTSSLPIATNSSPISSNIQRHRHATRTHATFETSAPSSFLLCSGASLGLSLQQDEGSMQTNPQDEAQEDYFNLHPEERSTKKTRVDDTQATAKSSTTAFTQAESPTGSRTDSFGWACKLEHCLVKVEVDEDDRGAEGDEEGGENPIFQGFPDGPGHLILHSRLFSDGVSGVGGQGTRDRFASSTSHFPRRSSGKRRTLPSLSLPAGSRRADGEVSWLKSPKLSPWGIKVLCTTPPVPSPCLNAGWDALPLNENDSEDMLVYGALKEATKKGWAVQTPRPMQLLEHVKEEKQEPLSSNCATSRPPRLAERKGAKHYRGVRQRPWGKYAAEIRDSARQGARVWLGTFDTAEDAALAYDRAAFKMRGPRALLNFPVEDVIKSMQAMEKEQAYTCVHLAPSSSALNKKAASPAASNHLPIHSSESSYSGEDEQHGFIAGSNRLRNAENDDAELTTSISWTCYTHNTHKGQFGGNSTSQMEKLVTPIERIRCSSTCATIEVRIGV</sequence>
<dbReference type="InterPro" id="IPR036955">
    <property type="entry name" value="AP2/ERF_dom_sf"/>
</dbReference>
<keyword evidence="4" id="KW-0804">Transcription</keyword>
<feature type="compositionally biased region" description="Basic and acidic residues" evidence="6">
    <location>
        <begin position="147"/>
        <end position="159"/>
    </location>
</feature>
<dbReference type="GO" id="GO:0009873">
    <property type="term" value="P:ethylene-activated signaling pathway"/>
    <property type="evidence" value="ECO:0007669"/>
    <property type="project" value="InterPro"/>
</dbReference>
<evidence type="ECO:0000259" key="7">
    <source>
        <dbReference type="PROSITE" id="PS51032"/>
    </source>
</evidence>